<sequence>ASHNNINSYYVDGVSITHGSPRQHVWTLMVGLNEASYYIHSNDGRHNCPCSQGSTQNLTLQSFI</sequence>
<dbReference type="EnsemblMetazoa" id="Aqu2.1.07857_001">
    <property type="protein sequence ID" value="Aqu2.1.07857_001"/>
    <property type="gene ID" value="Aqu2.1.07857"/>
</dbReference>
<dbReference type="AlphaFoldDB" id="A0A1X7T0C0"/>
<protein>
    <submittedName>
        <fullName evidence="1">Uncharacterized protein</fullName>
    </submittedName>
</protein>
<proteinExistence type="predicted"/>
<name>A0A1X7T0C0_AMPQE</name>
<organism evidence="1">
    <name type="scientific">Amphimedon queenslandica</name>
    <name type="common">Sponge</name>
    <dbReference type="NCBI Taxonomy" id="400682"/>
    <lineage>
        <taxon>Eukaryota</taxon>
        <taxon>Metazoa</taxon>
        <taxon>Porifera</taxon>
        <taxon>Demospongiae</taxon>
        <taxon>Heteroscleromorpha</taxon>
        <taxon>Haplosclerida</taxon>
        <taxon>Niphatidae</taxon>
        <taxon>Amphimedon</taxon>
    </lineage>
</organism>
<evidence type="ECO:0000313" key="1">
    <source>
        <dbReference type="EnsemblMetazoa" id="Aqu2.1.07857_001"/>
    </source>
</evidence>
<accession>A0A1X7T0C0</accession>
<reference evidence="1" key="1">
    <citation type="submission" date="2017-05" db="UniProtKB">
        <authorList>
            <consortium name="EnsemblMetazoa"/>
        </authorList>
    </citation>
    <scope>IDENTIFICATION</scope>
</reference>
<dbReference type="InParanoid" id="A0A1X7T0C0"/>